<evidence type="ECO:0000256" key="4">
    <source>
        <dbReference type="ARBA" id="ARBA00023306"/>
    </source>
</evidence>
<evidence type="ECO:0000256" key="6">
    <source>
        <dbReference type="HAMAP-Rule" id="MF_00267"/>
    </source>
</evidence>
<comment type="function">
    <text evidence="5 6">Cell division inhibitor that blocks the formation of polar Z ring septums. Rapidly oscillates between the poles of the cell to destabilize FtsZ filaments that have formed before they mature into polar Z rings. Prevents FtsZ polymerization.</text>
</comment>
<dbReference type="HAMAP" id="MF_00267">
    <property type="entry name" value="MinC"/>
    <property type="match status" value="1"/>
</dbReference>
<dbReference type="AlphaFoldDB" id="A0A975ZNZ7"/>
<comment type="caution">
    <text evidence="10">The sequence shown here is derived from an EMBL/GenBank/DDBJ whole genome shotgun (WGS) entry which is preliminary data.</text>
</comment>
<dbReference type="InterPro" id="IPR007874">
    <property type="entry name" value="MinC_N"/>
</dbReference>
<dbReference type="RefSeq" id="WP_074837102.1">
    <property type="nucleotide sequence ID" value="NZ_CATLQZ010000007.1"/>
</dbReference>
<reference evidence="10 11" key="1">
    <citation type="submission" date="2016-10" db="EMBL/GenBank/DDBJ databases">
        <authorList>
            <person name="Varghese N."/>
            <person name="Submissions S."/>
        </authorList>
    </citation>
    <scope>NUCLEOTIDE SEQUENCE [LARGE SCALE GENOMIC DNA]</scope>
    <source>
        <strain evidence="10 11">FF3</strain>
    </source>
</reference>
<organism evidence="10 11">
    <name type="scientific">Marinovum algicola</name>
    <dbReference type="NCBI Taxonomy" id="42444"/>
    <lineage>
        <taxon>Bacteria</taxon>
        <taxon>Pseudomonadati</taxon>
        <taxon>Pseudomonadota</taxon>
        <taxon>Alphaproteobacteria</taxon>
        <taxon>Rhodobacterales</taxon>
        <taxon>Roseobacteraceae</taxon>
        <taxon>Marinovum</taxon>
    </lineage>
</organism>
<feature type="domain" description="Septum formation inhibitor MinC C-terminal" evidence="8">
    <location>
        <begin position="144"/>
        <end position="242"/>
    </location>
</feature>
<evidence type="ECO:0000256" key="1">
    <source>
        <dbReference type="ARBA" id="ARBA00006291"/>
    </source>
</evidence>
<dbReference type="EMBL" id="FNYY01000009">
    <property type="protein sequence ID" value="SEJ71822.1"/>
    <property type="molecule type" value="Genomic_DNA"/>
</dbReference>
<dbReference type="GO" id="GO:0000917">
    <property type="term" value="P:division septum assembly"/>
    <property type="evidence" value="ECO:0007669"/>
    <property type="project" value="UniProtKB-KW"/>
</dbReference>
<keyword evidence="4 6" id="KW-0131">Cell cycle</keyword>
<dbReference type="Pfam" id="PF03775">
    <property type="entry name" value="MinC_C"/>
    <property type="match status" value="1"/>
</dbReference>
<comment type="similarity">
    <text evidence="1 6">Belongs to the MinC family.</text>
</comment>
<dbReference type="Gene3D" id="3.30.70.260">
    <property type="match status" value="1"/>
</dbReference>
<dbReference type="Proteomes" id="UP000182932">
    <property type="component" value="Unassembled WGS sequence"/>
</dbReference>
<accession>A0A975ZNZ7</accession>
<dbReference type="PANTHER" id="PTHR34108:SF1">
    <property type="entry name" value="SEPTUM SITE-DETERMINING PROTEIN MINC"/>
    <property type="match status" value="1"/>
</dbReference>
<dbReference type="GO" id="GO:0000902">
    <property type="term" value="P:cell morphogenesis"/>
    <property type="evidence" value="ECO:0007669"/>
    <property type="project" value="InterPro"/>
</dbReference>
<feature type="domain" description="Septum formation inhibitor MinC N-terminal" evidence="9">
    <location>
        <begin position="27"/>
        <end position="92"/>
    </location>
</feature>
<dbReference type="GeneID" id="80818982"/>
<name>A0A975ZNZ7_9RHOB</name>
<evidence type="ECO:0000256" key="7">
    <source>
        <dbReference type="SAM" id="MobiDB-lite"/>
    </source>
</evidence>
<comment type="subunit">
    <text evidence="6">Interacts with MinD and FtsZ.</text>
</comment>
<dbReference type="Gene3D" id="2.160.20.70">
    <property type="match status" value="1"/>
</dbReference>
<proteinExistence type="inferred from homology"/>
<evidence type="ECO:0000313" key="11">
    <source>
        <dbReference type="Proteomes" id="UP000182932"/>
    </source>
</evidence>
<feature type="region of interest" description="Disordered" evidence="7">
    <location>
        <begin position="119"/>
        <end position="140"/>
    </location>
</feature>
<dbReference type="InterPro" id="IPR016098">
    <property type="entry name" value="CAP/MinC_C"/>
</dbReference>
<evidence type="ECO:0000259" key="9">
    <source>
        <dbReference type="Pfam" id="PF05209"/>
    </source>
</evidence>
<evidence type="ECO:0000313" key="10">
    <source>
        <dbReference type="EMBL" id="SEJ71822.1"/>
    </source>
</evidence>
<evidence type="ECO:0000256" key="2">
    <source>
        <dbReference type="ARBA" id="ARBA00022618"/>
    </source>
</evidence>
<evidence type="ECO:0000259" key="8">
    <source>
        <dbReference type="Pfam" id="PF03775"/>
    </source>
</evidence>
<evidence type="ECO:0000256" key="3">
    <source>
        <dbReference type="ARBA" id="ARBA00023210"/>
    </source>
</evidence>
<dbReference type="GO" id="GO:0051302">
    <property type="term" value="P:regulation of cell division"/>
    <property type="evidence" value="ECO:0007669"/>
    <property type="project" value="InterPro"/>
</dbReference>
<dbReference type="PANTHER" id="PTHR34108">
    <property type="entry name" value="SEPTUM SITE-DETERMINING PROTEIN MINC"/>
    <property type="match status" value="1"/>
</dbReference>
<dbReference type="InterPro" id="IPR013033">
    <property type="entry name" value="MinC"/>
</dbReference>
<dbReference type="Pfam" id="PF05209">
    <property type="entry name" value="MinC_N"/>
    <property type="match status" value="1"/>
</dbReference>
<protein>
    <recommendedName>
        <fullName evidence="6">Probable septum site-determining protein MinC</fullName>
    </recommendedName>
</protein>
<evidence type="ECO:0000256" key="5">
    <source>
        <dbReference type="ARBA" id="ARBA00025606"/>
    </source>
</evidence>
<keyword evidence="3 6" id="KW-0717">Septation</keyword>
<gene>
    <name evidence="6" type="primary">minC</name>
    <name evidence="10" type="ORF">SAMN04487940_10997</name>
</gene>
<sequence length="248" mass="26581">MSAGYAQDRRAQAPVTVRPFQVRGHFLTALALRMETDVTDQGFFDALDEHLQTTPQFFADAPVVLDLDRARGLSEAARLSDLVEALRQRDLKVFGVQNAGRIAPELLQRLALIAVSNGRDAPAPTEQSGRGRRKDRLLPPDNKVITGSVRSGQMVITERGDLTIIGSVGSGAEVIAGGNIHIYGTLRGRALAGVQGDTGARIFCQRLDAELVAIAGLYQTSETLGPAPGEGGVQIFLKDDRLQKEALG</sequence>
<keyword evidence="2 6" id="KW-0132">Cell division</keyword>
<dbReference type="InterPro" id="IPR005526">
    <property type="entry name" value="Septum_form_inhib_MinC_C"/>
</dbReference>
<dbReference type="SUPFAM" id="SSF63848">
    <property type="entry name" value="Cell-division inhibitor MinC, C-terminal domain"/>
    <property type="match status" value="1"/>
</dbReference>
<dbReference type="InterPro" id="IPR036145">
    <property type="entry name" value="MinC_C_sf"/>
</dbReference>
<keyword evidence="11" id="KW-1185">Reference proteome</keyword>
<dbReference type="NCBIfam" id="TIGR01222">
    <property type="entry name" value="minC"/>
    <property type="match status" value="1"/>
</dbReference>
<dbReference type="GO" id="GO:1901891">
    <property type="term" value="P:regulation of cell septum assembly"/>
    <property type="evidence" value="ECO:0007669"/>
    <property type="project" value="InterPro"/>
</dbReference>